<reference evidence="3 4" key="1">
    <citation type="submission" date="2019-09" db="EMBL/GenBank/DDBJ databases">
        <title>Distinct polysaccharide growth profiles of human intestinal Prevotella copri isolates.</title>
        <authorList>
            <person name="Fehlner-Peach H."/>
            <person name="Magnabosco C."/>
            <person name="Raghavan V."/>
            <person name="Scher J.U."/>
            <person name="Tett A."/>
            <person name="Cox L.M."/>
            <person name="Gottsegen C."/>
            <person name="Watters A."/>
            <person name="Wiltshire- Gordon J.D."/>
            <person name="Segata N."/>
            <person name="Bonneau R."/>
            <person name="Littman D.R."/>
        </authorList>
    </citation>
    <scope>NUCLEOTIDE SEQUENCE [LARGE SCALE GENOMIC DNA]</scope>
    <source>
        <strain evidence="2 3">BVe41219</strain>
        <strain evidence="4">iAK279</strain>
        <strain evidence="1">IAK279</strain>
    </source>
</reference>
<accession>A0A5P0W8C5</accession>
<evidence type="ECO:0000313" key="1">
    <source>
        <dbReference type="EMBL" id="MQO04031.1"/>
    </source>
</evidence>
<gene>
    <name evidence="2" type="ORF">F7D42_14320</name>
    <name evidence="1" type="ORF">F7D62_07890</name>
</gene>
<dbReference type="RefSeq" id="WP_153089106.1">
    <property type="nucleotide sequence ID" value="NZ_JAPDUO010000010.1"/>
</dbReference>
<comment type="caution">
    <text evidence="2">The sequence shown here is derived from an EMBL/GenBank/DDBJ whole genome shotgun (WGS) entry which is preliminary data.</text>
</comment>
<dbReference type="Proteomes" id="UP000390763">
    <property type="component" value="Unassembled WGS sequence"/>
</dbReference>
<sequence>MKQIKLAFILLTIMIVLGNCTFKNRTTTTKMCLEDLDMNVQDTLRNLPVDSFGCHPDLIDLTGHYKLIIKEFGPWCYAQKLTNIETGKYYWFDYSTPRPILVTAKEIIFPTEYNLINSSRRVELTDTFNIIDNQLEP</sequence>
<evidence type="ECO:0000313" key="2">
    <source>
        <dbReference type="EMBL" id="MQO56842.1"/>
    </source>
</evidence>
<evidence type="ECO:0000313" key="4">
    <source>
        <dbReference type="Proteomes" id="UP000390763"/>
    </source>
</evidence>
<organism evidence="2 3">
    <name type="scientific">Segatella copri</name>
    <dbReference type="NCBI Taxonomy" id="165179"/>
    <lineage>
        <taxon>Bacteria</taxon>
        <taxon>Pseudomonadati</taxon>
        <taxon>Bacteroidota</taxon>
        <taxon>Bacteroidia</taxon>
        <taxon>Bacteroidales</taxon>
        <taxon>Prevotellaceae</taxon>
        <taxon>Segatella</taxon>
    </lineage>
</organism>
<dbReference type="EMBL" id="VZBT01000063">
    <property type="protein sequence ID" value="MQO04031.1"/>
    <property type="molecule type" value="Genomic_DNA"/>
</dbReference>
<name>A0A5P0W8C5_9BACT</name>
<proteinExistence type="predicted"/>
<dbReference type="EMBL" id="VZAZ01000071">
    <property type="protein sequence ID" value="MQO56842.1"/>
    <property type="molecule type" value="Genomic_DNA"/>
</dbReference>
<dbReference type="Proteomes" id="UP000358159">
    <property type="component" value="Unassembled WGS sequence"/>
</dbReference>
<dbReference type="AlphaFoldDB" id="A0A5P0W8C5"/>
<protein>
    <submittedName>
        <fullName evidence="2">Uncharacterized protein</fullName>
    </submittedName>
</protein>
<evidence type="ECO:0000313" key="3">
    <source>
        <dbReference type="Proteomes" id="UP000358159"/>
    </source>
</evidence>